<keyword evidence="3" id="KW-1185">Reference proteome</keyword>
<keyword evidence="1" id="KW-0732">Signal</keyword>
<gene>
    <name evidence="2" type="ORF">C8P68_105259</name>
</gene>
<dbReference type="OrthoDB" id="1375905at2"/>
<reference evidence="2 3" key="1">
    <citation type="submission" date="2018-04" db="EMBL/GenBank/DDBJ databases">
        <title>Genomic Encyclopedia of Archaeal and Bacterial Type Strains, Phase II (KMG-II): from individual species to whole genera.</title>
        <authorList>
            <person name="Goeker M."/>
        </authorList>
    </citation>
    <scope>NUCLEOTIDE SEQUENCE [LARGE SCALE GENOMIC DNA]</scope>
    <source>
        <strain evidence="2 3">DSM 26809</strain>
    </source>
</reference>
<dbReference type="EMBL" id="QAOQ01000005">
    <property type="protein sequence ID" value="PTQ95751.1"/>
    <property type="molecule type" value="Genomic_DNA"/>
</dbReference>
<sequence length="227" mass="25044">MNIKKYIVTLLLPIVSVGAVSAQAKQSEADYNKVITERAGKIVTTIGVTDSVKFKKVREVIADQYKALGTIHDGRNAEAKAIKDAAGVDKNAANAKIAALDSSVNQKLSVLHKEYLTKLGKQLTPDQITAVKNGMTFNVLNVTYNAYMDELPNLTEAQKTQIMAWLVEARELAIDAESANKKHEVFGKYKGRINNYLSKQGYDMKKAGEEWQQRIKARQEAAGKDKG</sequence>
<dbReference type="Proteomes" id="UP000244168">
    <property type="component" value="Unassembled WGS sequence"/>
</dbReference>
<organism evidence="2 3">
    <name type="scientific">Mucilaginibacter yixingensis</name>
    <dbReference type="NCBI Taxonomy" id="1295612"/>
    <lineage>
        <taxon>Bacteria</taxon>
        <taxon>Pseudomonadati</taxon>
        <taxon>Bacteroidota</taxon>
        <taxon>Sphingobacteriia</taxon>
        <taxon>Sphingobacteriales</taxon>
        <taxon>Sphingobacteriaceae</taxon>
        <taxon>Mucilaginibacter</taxon>
    </lineage>
</organism>
<feature type="signal peptide" evidence="1">
    <location>
        <begin position="1"/>
        <end position="24"/>
    </location>
</feature>
<name>A0A2T5J8G7_9SPHI</name>
<evidence type="ECO:0000256" key="1">
    <source>
        <dbReference type="SAM" id="SignalP"/>
    </source>
</evidence>
<accession>A0A2T5J8G7</accession>
<evidence type="ECO:0000313" key="3">
    <source>
        <dbReference type="Proteomes" id="UP000244168"/>
    </source>
</evidence>
<feature type="chain" id="PRO_5015636872" evidence="1">
    <location>
        <begin position="25"/>
        <end position="227"/>
    </location>
</feature>
<dbReference type="AlphaFoldDB" id="A0A2T5J8G7"/>
<evidence type="ECO:0000313" key="2">
    <source>
        <dbReference type="EMBL" id="PTQ95751.1"/>
    </source>
</evidence>
<proteinExistence type="predicted"/>
<dbReference type="RefSeq" id="WP_107829244.1">
    <property type="nucleotide sequence ID" value="NZ_CP160205.1"/>
</dbReference>
<protein>
    <submittedName>
        <fullName evidence="2">Uncharacterized protein DUF3826</fullName>
    </submittedName>
</protein>
<dbReference type="Pfam" id="PF12875">
    <property type="entry name" value="DUF3826"/>
    <property type="match status" value="1"/>
</dbReference>
<comment type="caution">
    <text evidence="2">The sequence shown here is derived from an EMBL/GenBank/DDBJ whole genome shotgun (WGS) entry which is preliminary data.</text>
</comment>
<dbReference type="InterPro" id="IPR024284">
    <property type="entry name" value="DUF3826"/>
</dbReference>